<gene>
    <name evidence="1" type="ORF">AQI88_25460</name>
</gene>
<accession>A0A117PV46</accession>
<organism evidence="1 2">
    <name type="scientific">Streptomyces cellostaticus</name>
    <dbReference type="NCBI Taxonomy" id="67285"/>
    <lineage>
        <taxon>Bacteria</taxon>
        <taxon>Bacillati</taxon>
        <taxon>Actinomycetota</taxon>
        <taxon>Actinomycetes</taxon>
        <taxon>Kitasatosporales</taxon>
        <taxon>Streptomycetaceae</taxon>
        <taxon>Streptomyces</taxon>
    </lineage>
</organism>
<proteinExistence type="predicted"/>
<evidence type="ECO:0000313" key="1">
    <source>
        <dbReference type="EMBL" id="KUM93753.1"/>
    </source>
</evidence>
<sequence>MHGDAEVIGEGHHKAKPPAPARLGLALNGFRTSAPAVAYFDTDQRTVADDCQTELASRRHTVQDSVRR</sequence>
<dbReference type="EMBL" id="LMWL01000044">
    <property type="protein sequence ID" value="KUM93753.1"/>
    <property type="molecule type" value="Genomic_DNA"/>
</dbReference>
<keyword evidence="2" id="KW-1185">Reference proteome</keyword>
<dbReference type="STRING" id="67285.AQI88_25460"/>
<name>A0A117PV46_9ACTN</name>
<protein>
    <submittedName>
        <fullName evidence="1">Uncharacterized protein</fullName>
    </submittedName>
</protein>
<dbReference type="AlphaFoldDB" id="A0A117PV46"/>
<comment type="caution">
    <text evidence="1">The sequence shown here is derived from an EMBL/GenBank/DDBJ whole genome shotgun (WGS) entry which is preliminary data.</text>
</comment>
<reference evidence="1 2" key="1">
    <citation type="submission" date="2015-10" db="EMBL/GenBank/DDBJ databases">
        <title>Draft genome sequence of Streptomyces cellostaticus DSM 40189, type strain for the species Streptomyces cellostaticus.</title>
        <authorList>
            <person name="Ruckert C."/>
            <person name="Winkler A."/>
            <person name="Kalinowski J."/>
            <person name="Kampfer P."/>
            <person name="Glaeser S."/>
        </authorList>
    </citation>
    <scope>NUCLEOTIDE SEQUENCE [LARGE SCALE GENOMIC DNA]</scope>
    <source>
        <strain evidence="1 2">DSM 40189</strain>
    </source>
</reference>
<evidence type="ECO:0000313" key="2">
    <source>
        <dbReference type="Proteomes" id="UP000054241"/>
    </source>
</evidence>
<dbReference type="Proteomes" id="UP000054241">
    <property type="component" value="Unassembled WGS sequence"/>
</dbReference>